<reference evidence="1" key="1">
    <citation type="submission" date="2023-03" db="EMBL/GenBank/DDBJ databases">
        <title>Massive genome expansion in bonnet fungi (Mycena s.s.) driven by repeated elements and novel gene families across ecological guilds.</title>
        <authorList>
            <consortium name="Lawrence Berkeley National Laboratory"/>
            <person name="Harder C.B."/>
            <person name="Miyauchi S."/>
            <person name="Viragh M."/>
            <person name="Kuo A."/>
            <person name="Thoen E."/>
            <person name="Andreopoulos B."/>
            <person name="Lu D."/>
            <person name="Skrede I."/>
            <person name="Drula E."/>
            <person name="Henrissat B."/>
            <person name="Morin E."/>
            <person name="Kohler A."/>
            <person name="Barry K."/>
            <person name="LaButti K."/>
            <person name="Morin E."/>
            <person name="Salamov A."/>
            <person name="Lipzen A."/>
            <person name="Mereny Z."/>
            <person name="Hegedus B."/>
            <person name="Baldrian P."/>
            <person name="Stursova M."/>
            <person name="Weitz H."/>
            <person name="Taylor A."/>
            <person name="Grigoriev I.V."/>
            <person name="Nagy L.G."/>
            <person name="Martin F."/>
            <person name="Kauserud H."/>
        </authorList>
    </citation>
    <scope>NUCLEOTIDE SEQUENCE</scope>
    <source>
        <strain evidence="1">CBHHK182m</strain>
    </source>
</reference>
<dbReference type="Proteomes" id="UP001215598">
    <property type="component" value="Unassembled WGS sequence"/>
</dbReference>
<gene>
    <name evidence="1" type="ORF">B0H16DRAFT_1696768</name>
</gene>
<comment type="caution">
    <text evidence="1">The sequence shown here is derived from an EMBL/GenBank/DDBJ whole genome shotgun (WGS) entry which is preliminary data.</text>
</comment>
<accession>A0AAD7HYU1</accession>
<dbReference type="AlphaFoldDB" id="A0AAD7HYU1"/>
<name>A0AAD7HYU1_9AGAR</name>
<proteinExistence type="predicted"/>
<organism evidence="1 2">
    <name type="scientific">Mycena metata</name>
    <dbReference type="NCBI Taxonomy" id="1033252"/>
    <lineage>
        <taxon>Eukaryota</taxon>
        <taxon>Fungi</taxon>
        <taxon>Dikarya</taxon>
        <taxon>Basidiomycota</taxon>
        <taxon>Agaricomycotina</taxon>
        <taxon>Agaricomycetes</taxon>
        <taxon>Agaricomycetidae</taxon>
        <taxon>Agaricales</taxon>
        <taxon>Marasmiineae</taxon>
        <taxon>Mycenaceae</taxon>
        <taxon>Mycena</taxon>
    </lineage>
</organism>
<keyword evidence="2" id="KW-1185">Reference proteome</keyword>
<sequence length="289" mass="32118">MYFLCSKFEASSSGRHESSSDIPNRPILPESTDARIDSVLSHHHLVSPPTQYTGAIKVQWMGPSLTRTFEDGGRDTPTVYPPQPFFRVRQTHWPTARRHWLIRPQCPVEIHRSHCPVALGWRCARAAADLRYAVAIDYGLSSAPLMDPTFSHPQPLLCLLSCDAASTSCWLPESRPGLSEGAQWDDDLISKYDSHPTAARPPPTSFSAGGLFNDSYGQIYDLVWYISGRVTWKCSLELLMSRISSRAARVLKSNSAEITGNVPTVHYSLPPPFCSLRTGGSRFIPFLSS</sequence>
<dbReference type="EMBL" id="JARKIB010000154">
    <property type="protein sequence ID" value="KAJ7731260.1"/>
    <property type="molecule type" value="Genomic_DNA"/>
</dbReference>
<protein>
    <submittedName>
        <fullName evidence="1">Uncharacterized protein</fullName>
    </submittedName>
</protein>
<evidence type="ECO:0000313" key="1">
    <source>
        <dbReference type="EMBL" id="KAJ7731260.1"/>
    </source>
</evidence>
<evidence type="ECO:0000313" key="2">
    <source>
        <dbReference type="Proteomes" id="UP001215598"/>
    </source>
</evidence>